<keyword evidence="6" id="KW-1185">Reference proteome</keyword>
<accession>A0AAD9CXH5</accession>
<comment type="subcellular location">
    <subcellularLocation>
        <location evidence="4">Nucleus</location>
        <location evidence="4">Nucleolus</location>
    </subcellularLocation>
</comment>
<dbReference type="InterPro" id="IPR021867">
    <property type="entry name" value="Bmt2/SAMTOR"/>
</dbReference>
<comment type="caution">
    <text evidence="5">The sequence shown here is derived from an EMBL/GenBank/DDBJ whole genome shotgun (WGS) entry which is preliminary data.</text>
</comment>
<reference evidence="5" key="1">
    <citation type="submission" date="2023-02" db="EMBL/GenBank/DDBJ databases">
        <title>Identification and recombinant expression of a fungal hydrolase from Papiliotrema laurentii that hydrolyzes apple cutin and clears colloidal polyester polyurethane.</title>
        <authorList>
            <consortium name="DOE Joint Genome Institute"/>
            <person name="Roman V.A."/>
            <person name="Bojanowski C."/>
            <person name="Crable B.R."/>
            <person name="Wagner D.N."/>
            <person name="Hung C.S."/>
            <person name="Nadeau L.J."/>
            <person name="Schratz L."/>
            <person name="Haridas S."/>
            <person name="Pangilinan J."/>
            <person name="Lipzen A."/>
            <person name="Na H."/>
            <person name="Yan M."/>
            <person name="Ng V."/>
            <person name="Grigoriev I.V."/>
            <person name="Spatafora J.W."/>
            <person name="Barlow D."/>
            <person name="Biffinger J."/>
            <person name="Kelley-Loughnane N."/>
            <person name="Varaljay V.A."/>
            <person name="Crookes-Goodson W.J."/>
        </authorList>
    </citation>
    <scope>NUCLEOTIDE SEQUENCE</scope>
    <source>
        <strain evidence="5">5307AH</strain>
    </source>
</reference>
<comment type="function">
    <text evidence="4">S-adenosyl-L-methionine-dependent methyltransferase that specifically methylates the N(1) position of an adenine present in helix 65 in 25S rRNA.</text>
</comment>
<dbReference type="Pfam" id="PF11968">
    <property type="entry name" value="Bmt2"/>
    <property type="match status" value="1"/>
</dbReference>
<proteinExistence type="inferred from homology"/>
<keyword evidence="1 4" id="KW-0489">Methyltransferase</keyword>
<organism evidence="5 6">
    <name type="scientific">Papiliotrema laurentii</name>
    <name type="common">Cryptococcus laurentii</name>
    <dbReference type="NCBI Taxonomy" id="5418"/>
    <lineage>
        <taxon>Eukaryota</taxon>
        <taxon>Fungi</taxon>
        <taxon>Dikarya</taxon>
        <taxon>Basidiomycota</taxon>
        <taxon>Agaricomycotina</taxon>
        <taxon>Tremellomycetes</taxon>
        <taxon>Tremellales</taxon>
        <taxon>Rhynchogastremaceae</taxon>
        <taxon>Papiliotrema</taxon>
    </lineage>
</organism>
<keyword evidence="3 4" id="KW-0949">S-adenosyl-L-methionine</keyword>
<dbReference type="PANTHER" id="PTHR21008:SF1">
    <property type="entry name" value="25S RRNA (ADENINE(2142)-N(1))-METHYLTRANSFERASE"/>
    <property type="match status" value="1"/>
</dbReference>
<sequence length="279" mass="31562">MGTKRVRKKIPLTSTTTRIPSGHKATQATISTFHTLIKQQSRLKRQLSATHVDEQRAALISELEAIDEKIDSLGGLASYQDASKLGQSAERGGDSAKVLISWLRREGVHHRRLLEIGALTPNNYASCSTWIENVPIDLHSQHPDILEQDFFARPPPSAPADHFDVISCSLVLNFVPDPCERGRMLQLIHQHLRPQPSSRMFLVLPLPCVRNSRYLSNELLVDLMRTVGFELVQERWKEGGKVGYWLWAWRESSPHGKLFSKKQVVHEGSKRNNFAIVLP</sequence>
<keyword evidence="4" id="KW-0539">Nucleus</keyword>
<keyword evidence="2 4" id="KW-0808">Transferase</keyword>
<name>A0AAD9CXH5_PAPLA</name>
<evidence type="ECO:0000313" key="5">
    <source>
        <dbReference type="EMBL" id="KAK1922448.1"/>
    </source>
</evidence>
<evidence type="ECO:0000313" key="6">
    <source>
        <dbReference type="Proteomes" id="UP001182556"/>
    </source>
</evidence>
<dbReference type="Gene3D" id="3.40.50.150">
    <property type="entry name" value="Vaccinia Virus protein VP39"/>
    <property type="match status" value="1"/>
</dbReference>
<evidence type="ECO:0000256" key="1">
    <source>
        <dbReference type="ARBA" id="ARBA00022603"/>
    </source>
</evidence>
<dbReference type="PANTHER" id="PTHR21008">
    <property type="entry name" value="S-ADENOSYLMETHIONINE SENSOR UPSTREAM OF MTORC1-RELATED"/>
    <property type="match status" value="1"/>
</dbReference>
<dbReference type="HAMAP" id="MF_03044">
    <property type="entry name" value="BMT2"/>
    <property type="match status" value="1"/>
</dbReference>
<evidence type="ECO:0000256" key="2">
    <source>
        <dbReference type="ARBA" id="ARBA00022679"/>
    </source>
</evidence>
<feature type="binding site" evidence="4">
    <location>
        <position position="117"/>
    </location>
    <ligand>
        <name>S-adenosyl-L-methionine</name>
        <dbReference type="ChEBI" id="CHEBI:59789"/>
    </ligand>
</feature>
<dbReference type="GO" id="GO:0005730">
    <property type="term" value="C:nucleolus"/>
    <property type="evidence" value="ECO:0007669"/>
    <property type="project" value="UniProtKB-SubCell"/>
</dbReference>
<feature type="binding site" evidence="4">
    <location>
        <position position="137"/>
    </location>
    <ligand>
        <name>S-adenosyl-L-methionine</name>
        <dbReference type="ChEBI" id="CHEBI:59789"/>
    </ligand>
</feature>
<evidence type="ECO:0000256" key="4">
    <source>
        <dbReference type="HAMAP-Rule" id="MF_03044"/>
    </source>
</evidence>
<comment type="similarity">
    <text evidence="4">Belongs to the BMT2 family.</text>
</comment>
<evidence type="ECO:0000256" key="3">
    <source>
        <dbReference type="ARBA" id="ARBA00022691"/>
    </source>
</evidence>
<dbReference type="InterPro" id="IPR029063">
    <property type="entry name" value="SAM-dependent_MTases_sf"/>
</dbReference>
<dbReference type="GO" id="GO:0016433">
    <property type="term" value="F:rRNA (adenine) methyltransferase activity"/>
    <property type="evidence" value="ECO:0007669"/>
    <property type="project" value="UniProtKB-UniRule"/>
</dbReference>
<dbReference type="EMBL" id="JAODAN010000008">
    <property type="protein sequence ID" value="KAK1922448.1"/>
    <property type="molecule type" value="Genomic_DNA"/>
</dbReference>
<dbReference type="SUPFAM" id="SSF53335">
    <property type="entry name" value="S-adenosyl-L-methionine-dependent methyltransferases"/>
    <property type="match status" value="1"/>
</dbReference>
<dbReference type="Proteomes" id="UP001182556">
    <property type="component" value="Unassembled WGS sequence"/>
</dbReference>
<dbReference type="EC" id="2.1.1.-" evidence="4"/>
<protein>
    <recommendedName>
        <fullName evidence="4">25S rRNA adenine-N(1) methyltransferase</fullName>
        <ecNumber evidence="4">2.1.1.-</ecNumber>
    </recommendedName>
</protein>
<gene>
    <name evidence="5" type="ORF">DB88DRAFT_466344</name>
</gene>
<dbReference type="AlphaFoldDB" id="A0AAD9CXH5"/>